<sequence>MIKRHTISFKNAFTGVLWALRTQPNYRIHFLFSILAFLLGWKLKISYFEFLVIIVLILIGFVIETINTAIESVTDAIDKKWREDIKIAKDVSAAAMLIFAVGAFITAAIIFIPKLLTFNF</sequence>
<keyword evidence="6 19" id="KW-0812">Transmembrane</keyword>
<dbReference type="Gene3D" id="1.10.287.3610">
    <property type="match status" value="1"/>
</dbReference>
<feature type="binding site" evidence="16">
    <location>
        <position position="64"/>
    </location>
    <ligand>
        <name>substrate</name>
    </ligand>
</feature>
<keyword evidence="8 20" id="KW-0418">Kinase</keyword>
<dbReference type="EMBL" id="PFQK01000058">
    <property type="protein sequence ID" value="PJC81626.1"/>
    <property type="molecule type" value="Genomic_DNA"/>
</dbReference>
<evidence type="ECO:0000256" key="13">
    <source>
        <dbReference type="ARBA" id="ARBA00023209"/>
    </source>
</evidence>
<evidence type="ECO:0000256" key="9">
    <source>
        <dbReference type="ARBA" id="ARBA00022840"/>
    </source>
</evidence>
<keyword evidence="10 19" id="KW-1133">Transmembrane helix</keyword>
<comment type="cofactor">
    <cofactor evidence="18">
        <name>Mg(2+)</name>
        <dbReference type="ChEBI" id="CHEBI:18420"/>
    </cofactor>
    <text evidence="18">Mn(2+), Zn(2+), Cd(2+) and Co(2+) support activity to lesser extents.</text>
</comment>
<evidence type="ECO:0000256" key="11">
    <source>
        <dbReference type="ARBA" id="ARBA00023098"/>
    </source>
</evidence>
<keyword evidence="13" id="KW-0594">Phospholipid biosynthesis</keyword>
<keyword evidence="3" id="KW-1003">Cell membrane</keyword>
<dbReference type="GO" id="GO:0016301">
    <property type="term" value="F:kinase activity"/>
    <property type="evidence" value="ECO:0007669"/>
    <property type="project" value="UniProtKB-KW"/>
</dbReference>
<feature type="binding site" evidence="18">
    <location>
        <position position="71"/>
    </location>
    <ligand>
        <name>a divalent metal cation</name>
        <dbReference type="ChEBI" id="CHEBI:60240"/>
    </ligand>
</feature>
<dbReference type="Proteomes" id="UP000229370">
    <property type="component" value="Unassembled WGS sequence"/>
</dbReference>
<evidence type="ECO:0000256" key="18">
    <source>
        <dbReference type="PIRSR" id="PIRSR600829-4"/>
    </source>
</evidence>
<dbReference type="GO" id="GO:0046872">
    <property type="term" value="F:metal ion binding"/>
    <property type="evidence" value="ECO:0007669"/>
    <property type="project" value="UniProtKB-KW"/>
</dbReference>
<dbReference type="InterPro" id="IPR036945">
    <property type="entry name" value="DAGK_sf"/>
</dbReference>
<evidence type="ECO:0000256" key="2">
    <source>
        <dbReference type="ARBA" id="ARBA00005967"/>
    </source>
</evidence>
<feature type="binding site" evidence="17">
    <location>
        <position position="71"/>
    </location>
    <ligand>
        <name>ATP</name>
        <dbReference type="ChEBI" id="CHEBI:30616"/>
    </ligand>
</feature>
<dbReference type="PANTHER" id="PTHR34299:SF1">
    <property type="entry name" value="DIACYLGLYCEROL KINASE"/>
    <property type="match status" value="1"/>
</dbReference>
<dbReference type="InterPro" id="IPR033717">
    <property type="entry name" value="UDPK"/>
</dbReference>
<evidence type="ECO:0000256" key="14">
    <source>
        <dbReference type="ARBA" id="ARBA00023264"/>
    </source>
</evidence>
<feature type="transmembrane region" description="Helical" evidence="19">
    <location>
        <begin position="26"/>
        <end position="44"/>
    </location>
</feature>
<comment type="subcellular location">
    <subcellularLocation>
        <location evidence="1">Cell membrane</location>
        <topology evidence="1">Multi-pass membrane protein</topology>
    </subcellularLocation>
</comment>
<keyword evidence="4" id="KW-0444">Lipid biosynthesis</keyword>
<evidence type="ECO:0000256" key="10">
    <source>
        <dbReference type="ARBA" id="ARBA00022989"/>
    </source>
</evidence>
<evidence type="ECO:0000256" key="8">
    <source>
        <dbReference type="ARBA" id="ARBA00022777"/>
    </source>
</evidence>
<keyword evidence="18" id="KW-0460">Magnesium</keyword>
<keyword evidence="7 17" id="KW-0547">Nucleotide-binding</keyword>
<keyword evidence="14" id="KW-1208">Phospholipid metabolism</keyword>
<comment type="caution">
    <text evidence="20">The sequence shown here is derived from an EMBL/GenBank/DDBJ whole genome shotgun (WGS) entry which is preliminary data.</text>
</comment>
<evidence type="ECO:0000256" key="6">
    <source>
        <dbReference type="ARBA" id="ARBA00022692"/>
    </source>
</evidence>
<evidence type="ECO:0000256" key="5">
    <source>
        <dbReference type="ARBA" id="ARBA00022679"/>
    </source>
</evidence>
<evidence type="ECO:0000256" key="19">
    <source>
        <dbReference type="SAM" id="Phobius"/>
    </source>
</evidence>
<keyword evidence="11" id="KW-0443">Lipid metabolism</keyword>
<feature type="transmembrane region" description="Helical" evidence="19">
    <location>
        <begin position="91"/>
        <end position="112"/>
    </location>
</feature>
<organism evidence="20 21">
    <name type="scientific">Candidatus Roizmanbacteria bacterium CG_4_8_14_3_um_filter_36_10</name>
    <dbReference type="NCBI Taxonomy" id="1974834"/>
    <lineage>
        <taxon>Bacteria</taxon>
        <taxon>Candidatus Roizmaniibacteriota</taxon>
    </lineage>
</organism>
<keyword evidence="18" id="KW-0479">Metal-binding</keyword>
<dbReference type="GO" id="GO:0005886">
    <property type="term" value="C:plasma membrane"/>
    <property type="evidence" value="ECO:0007669"/>
    <property type="project" value="UniProtKB-SubCell"/>
</dbReference>
<evidence type="ECO:0000256" key="12">
    <source>
        <dbReference type="ARBA" id="ARBA00023136"/>
    </source>
</evidence>
<reference evidence="21" key="1">
    <citation type="submission" date="2017-09" db="EMBL/GenBank/DDBJ databases">
        <title>Depth-based differentiation of microbial function through sediment-hosted aquifers and enrichment of novel symbionts in the deep terrestrial subsurface.</title>
        <authorList>
            <person name="Probst A.J."/>
            <person name="Ladd B."/>
            <person name="Jarett J.K."/>
            <person name="Geller-Mcgrath D.E."/>
            <person name="Sieber C.M.K."/>
            <person name="Emerson J.B."/>
            <person name="Anantharaman K."/>
            <person name="Thomas B.C."/>
            <person name="Malmstrom R."/>
            <person name="Stieglmeier M."/>
            <person name="Klingl A."/>
            <person name="Woyke T."/>
            <person name="Ryan C.M."/>
            <person name="Banfield J.F."/>
        </authorList>
    </citation>
    <scope>NUCLEOTIDE SEQUENCE [LARGE SCALE GENOMIC DNA]</scope>
</reference>
<comment type="similarity">
    <text evidence="2">Belongs to the bacterial diacylglycerol kinase family.</text>
</comment>
<feature type="binding site" evidence="16">
    <location>
        <position position="4"/>
    </location>
    <ligand>
        <name>substrate</name>
    </ligand>
</feature>
<evidence type="ECO:0000313" key="20">
    <source>
        <dbReference type="EMBL" id="PJC81626.1"/>
    </source>
</evidence>
<dbReference type="PANTHER" id="PTHR34299">
    <property type="entry name" value="DIACYLGLYCEROL KINASE"/>
    <property type="match status" value="1"/>
</dbReference>
<evidence type="ECO:0000256" key="16">
    <source>
        <dbReference type="PIRSR" id="PIRSR600829-2"/>
    </source>
</evidence>
<evidence type="ECO:0000256" key="4">
    <source>
        <dbReference type="ARBA" id="ARBA00022516"/>
    </source>
</evidence>
<evidence type="ECO:0000256" key="1">
    <source>
        <dbReference type="ARBA" id="ARBA00004651"/>
    </source>
</evidence>
<keyword evidence="12 19" id="KW-0472">Membrane</keyword>
<dbReference type="InterPro" id="IPR000829">
    <property type="entry name" value="DAGK"/>
</dbReference>
<dbReference type="AlphaFoldDB" id="A0A2M8GM39"/>
<evidence type="ECO:0000256" key="17">
    <source>
        <dbReference type="PIRSR" id="PIRSR600829-3"/>
    </source>
</evidence>
<dbReference type="GO" id="GO:0008654">
    <property type="term" value="P:phospholipid biosynthetic process"/>
    <property type="evidence" value="ECO:0007669"/>
    <property type="project" value="UniProtKB-KW"/>
</dbReference>
<gene>
    <name evidence="20" type="ORF">CO007_03615</name>
</gene>
<dbReference type="CDD" id="cd14265">
    <property type="entry name" value="UDPK_IM_like"/>
    <property type="match status" value="1"/>
</dbReference>
<feature type="active site" description="Proton acceptor" evidence="15">
    <location>
        <position position="64"/>
    </location>
</feature>
<name>A0A2M8GM39_9BACT</name>
<evidence type="ECO:0000313" key="21">
    <source>
        <dbReference type="Proteomes" id="UP000229370"/>
    </source>
</evidence>
<dbReference type="GO" id="GO:0005524">
    <property type="term" value="F:ATP binding"/>
    <property type="evidence" value="ECO:0007669"/>
    <property type="project" value="UniProtKB-KW"/>
</dbReference>
<evidence type="ECO:0000256" key="3">
    <source>
        <dbReference type="ARBA" id="ARBA00022475"/>
    </source>
</evidence>
<proteinExistence type="inferred from homology"/>
<evidence type="ECO:0000256" key="7">
    <source>
        <dbReference type="ARBA" id="ARBA00022741"/>
    </source>
</evidence>
<evidence type="ECO:0000256" key="15">
    <source>
        <dbReference type="PIRSR" id="PIRSR600829-1"/>
    </source>
</evidence>
<protein>
    <submittedName>
        <fullName evidence="20">Diacylglycerol kinase</fullName>
    </submittedName>
</protein>
<keyword evidence="9 17" id="KW-0067">ATP-binding</keyword>
<dbReference type="Pfam" id="PF01219">
    <property type="entry name" value="DAGK_prokar"/>
    <property type="match status" value="1"/>
</dbReference>
<feature type="binding site" evidence="17">
    <location>
        <position position="4"/>
    </location>
    <ligand>
        <name>ATP</name>
        <dbReference type="ChEBI" id="CHEBI:30616"/>
    </ligand>
</feature>
<keyword evidence="5" id="KW-0808">Transferase</keyword>
<accession>A0A2M8GM39</accession>
<feature type="transmembrane region" description="Helical" evidence="19">
    <location>
        <begin position="50"/>
        <end position="70"/>
    </location>
</feature>
<feature type="binding site" evidence="17">
    <location>
        <begin position="89"/>
        <end position="90"/>
    </location>
    <ligand>
        <name>ATP</name>
        <dbReference type="ChEBI" id="CHEBI:30616"/>
    </ligand>
</feature>